<dbReference type="AlphaFoldDB" id="A0A9W8E6I7"/>
<dbReference type="GO" id="GO:0016020">
    <property type="term" value="C:membrane"/>
    <property type="evidence" value="ECO:0007669"/>
    <property type="project" value="UniProtKB-SubCell"/>
</dbReference>
<keyword evidence="4" id="KW-0325">Glycoprotein</keyword>
<comment type="caution">
    <text evidence="6">The sequence shown here is derived from an EMBL/GenBank/DDBJ whole genome shotgun (WGS) entry which is preliminary data.</text>
</comment>
<sequence length="444" mass="49150">YFTETHTSKPHWLAIDTFANQCHFAHAIGFTQLPTHTVFCLSYRAKHSGQEQDVLQRQPSNHRHNPLQLVRFDPPQKTPTVVLDYAVDLFTFDRYMAVTVARGTSLALFVSVDGTTFKEAQFPPQVSVTPNQFTLFQTATGAVFVDVLRSTDQGQEYGSLFVSNLDGTYYNLVLTDTNRDHTGLVDFEPVPGVQGIVLANRVANADALGQVGQRKAVQSMVSFTDGRTWARISAPLVDAREKRYECGQECYVNLHGYTDVTDADSMLKTAAAPGLMVAVGSVGPQLAPYEQSNTFITANAGRSWKEIRRGPFRHALGDHGALVVLVNDATATNQVVYSWDRGATWSSYVFSDHPVRVTSLITAGDATSLKFLITGYRLSTVGDHRTALIALDFSGTTLRRCTLNIHESDPNDFELWTPGANVDERCHMGKEVSYWRRKANALCT</sequence>
<dbReference type="InterPro" id="IPR006581">
    <property type="entry name" value="VPS10"/>
</dbReference>
<feature type="domain" description="VPS10" evidence="5">
    <location>
        <begin position="2"/>
        <end position="444"/>
    </location>
</feature>
<dbReference type="PANTHER" id="PTHR12106">
    <property type="entry name" value="SORTILIN RELATED"/>
    <property type="match status" value="1"/>
</dbReference>
<dbReference type="GO" id="GO:0006896">
    <property type="term" value="P:Golgi to vacuole transport"/>
    <property type="evidence" value="ECO:0007669"/>
    <property type="project" value="TreeGrafter"/>
</dbReference>
<dbReference type="OrthoDB" id="443634at2759"/>
<dbReference type="InterPro" id="IPR050310">
    <property type="entry name" value="VPS10-sortilin"/>
</dbReference>
<evidence type="ECO:0000256" key="1">
    <source>
        <dbReference type="ARBA" id="ARBA00004370"/>
    </source>
</evidence>
<dbReference type="GO" id="GO:0006623">
    <property type="term" value="P:protein targeting to vacuole"/>
    <property type="evidence" value="ECO:0007669"/>
    <property type="project" value="TreeGrafter"/>
</dbReference>
<gene>
    <name evidence="6" type="primary">VPS10_3</name>
    <name evidence="6" type="ORF">H4R34_006084</name>
</gene>
<reference evidence="6" key="1">
    <citation type="submission" date="2022-07" db="EMBL/GenBank/DDBJ databases">
        <title>Phylogenomic reconstructions and comparative analyses of Kickxellomycotina fungi.</title>
        <authorList>
            <person name="Reynolds N.K."/>
            <person name="Stajich J.E."/>
            <person name="Barry K."/>
            <person name="Grigoriev I.V."/>
            <person name="Crous P."/>
            <person name="Smith M.E."/>
        </authorList>
    </citation>
    <scope>NUCLEOTIDE SEQUENCE</scope>
    <source>
        <strain evidence="6">RSA 567</strain>
    </source>
</reference>
<evidence type="ECO:0000256" key="3">
    <source>
        <dbReference type="ARBA" id="ARBA00023136"/>
    </source>
</evidence>
<keyword evidence="2" id="KW-0677">Repeat</keyword>
<dbReference type="SUPFAM" id="SSF110296">
    <property type="entry name" value="Oligoxyloglucan reducing end-specific cellobiohydrolase"/>
    <property type="match status" value="1"/>
</dbReference>
<name>A0A9W8E6I7_9FUNG</name>
<dbReference type="GO" id="GO:0005794">
    <property type="term" value="C:Golgi apparatus"/>
    <property type="evidence" value="ECO:0007669"/>
    <property type="project" value="TreeGrafter"/>
</dbReference>
<organism evidence="6 7">
    <name type="scientific">Dimargaris verticillata</name>
    <dbReference type="NCBI Taxonomy" id="2761393"/>
    <lineage>
        <taxon>Eukaryota</taxon>
        <taxon>Fungi</taxon>
        <taxon>Fungi incertae sedis</taxon>
        <taxon>Zoopagomycota</taxon>
        <taxon>Kickxellomycotina</taxon>
        <taxon>Dimargaritomycetes</taxon>
        <taxon>Dimargaritales</taxon>
        <taxon>Dimargaritaceae</taxon>
        <taxon>Dimargaris</taxon>
    </lineage>
</organism>
<accession>A0A9W8E6I7</accession>
<dbReference type="GO" id="GO:0006895">
    <property type="term" value="P:Golgi to endosome transport"/>
    <property type="evidence" value="ECO:0007669"/>
    <property type="project" value="TreeGrafter"/>
</dbReference>
<evidence type="ECO:0000259" key="5">
    <source>
        <dbReference type="SMART" id="SM00602"/>
    </source>
</evidence>
<dbReference type="Proteomes" id="UP001151582">
    <property type="component" value="Unassembled WGS sequence"/>
</dbReference>
<dbReference type="Gene3D" id="2.10.70.80">
    <property type="match status" value="1"/>
</dbReference>
<evidence type="ECO:0000256" key="4">
    <source>
        <dbReference type="ARBA" id="ARBA00023180"/>
    </source>
</evidence>
<feature type="non-terminal residue" evidence="6">
    <location>
        <position position="444"/>
    </location>
</feature>
<dbReference type="InterPro" id="IPR015943">
    <property type="entry name" value="WD40/YVTN_repeat-like_dom_sf"/>
</dbReference>
<dbReference type="Pfam" id="PF15902">
    <property type="entry name" value="Sortilin-Vps10"/>
    <property type="match status" value="1"/>
</dbReference>
<evidence type="ECO:0000313" key="7">
    <source>
        <dbReference type="Proteomes" id="UP001151582"/>
    </source>
</evidence>
<keyword evidence="3" id="KW-0472">Membrane</keyword>
<dbReference type="InterPro" id="IPR031777">
    <property type="entry name" value="Sortilin_C"/>
</dbReference>
<dbReference type="InterPro" id="IPR031778">
    <property type="entry name" value="Sortilin_N"/>
</dbReference>
<dbReference type="EMBL" id="JANBQB010001817">
    <property type="protein sequence ID" value="KAJ1970343.1"/>
    <property type="molecule type" value="Genomic_DNA"/>
</dbReference>
<dbReference type="Gene3D" id="2.130.10.10">
    <property type="entry name" value="YVTN repeat-like/Quinoprotein amine dehydrogenase"/>
    <property type="match status" value="1"/>
</dbReference>
<proteinExistence type="predicted"/>
<comment type="subcellular location">
    <subcellularLocation>
        <location evidence="1">Membrane</location>
    </subcellularLocation>
</comment>
<evidence type="ECO:0000256" key="2">
    <source>
        <dbReference type="ARBA" id="ARBA00022737"/>
    </source>
</evidence>
<protein>
    <submittedName>
        <fullName evidence="6">Vacuolar protein sorting/targeting protein PEP1</fullName>
    </submittedName>
</protein>
<dbReference type="SMART" id="SM00602">
    <property type="entry name" value="VPS10"/>
    <property type="match status" value="1"/>
</dbReference>
<dbReference type="PANTHER" id="PTHR12106:SF27">
    <property type="entry name" value="SORTILIN-RELATED RECEPTOR"/>
    <property type="match status" value="1"/>
</dbReference>
<dbReference type="Pfam" id="PF15901">
    <property type="entry name" value="Sortilin_C"/>
    <property type="match status" value="1"/>
</dbReference>
<feature type="non-terminal residue" evidence="6">
    <location>
        <position position="1"/>
    </location>
</feature>
<evidence type="ECO:0000313" key="6">
    <source>
        <dbReference type="EMBL" id="KAJ1970343.1"/>
    </source>
</evidence>
<dbReference type="GO" id="GO:0005829">
    <property type="term" value="C:cytosol"/>
    <property type="evidence" value="ECO:0007669"/>
    <property type="project" value="GOC"/>
</dbReference>
<keyword evidence="7" id="KW-1185">Reference proteome</keyword>